<gene>
    <name evidence="16" type="ORF">AKAME5_000008500</name>
</gene>
<keyword evidence="4" id="KW-0540">Nuclease</keyword>
<comment type="caution">
    <text evidence="16">The sequence shown here is derived from an EMBL/GenBank/DDBJ whole genome shotgun (WGS) entry which is preliminary data.</text>
</comment>
<dbReference type="SMART" id="SM00476">
    <property type="entry name" value="DNaseIc"/>
    <property type="match status" value="1"/>
</dbReference>
<evidence type="ECO:0000256" key="5">
    <source>
        <dbReference type="ARBA" id="ARBA00022729"/>
    </source>
</evidence>
<dbReference type="SUPFAM" id="SSF56219">
    <property type="entry name" value="DNase I-like"/>
    <property type="match status" value="1"/>
</dbReference>
<evidence type="ECO:0000256" key="4">
    <source>
        <dbReference type="ARBA" id="ARBA00022722"/>
    </source>
</evidence>
<feature type="transmembrane region" description="Helical" evidence="14">
    <location>
        <begin position="75"/>
        <end position="96"/>
    </location>
</feature>
<dbReference type="GO" id="GO:0006308">
    <property type="term" value="P:DNA catabolic process"/>
    <property type="evidence" value="ECO:0007669"/>
    <property type="project" value="InterPro"/>
</dbReference>
<dbReference type="InterPro" id="IPR018057">
    <property type="entry name" value="Deoxyribonuclease-1_AS"/>
</dbReference>
<keyword evidence="8" id="KW-0256">Endoplasmic reticulum</keyword>
<keyword evidence="10" id="KW-0325">Glycoprotein</keyword>
<organism evidence="16 17">
    <name type="scientific">Lates japonicus</name>
    <name type="common">Japanese lates</name>
    <dbReference type="NCBI Taxonomy" id="270547"/>
    <lineage>
        <taxon>Eukaryota</taxon>
        <taxon>Metazoa</taxon>
        <taxon>Chordata</taxon>
        <taxon>Craniata</taxon>
        <taxon>Vertebrata</taxon>
        <taxon>Euteleostomi</taxon>
        <taxon>Actinopterygii</taxon>
        <taxon>Neopterygii</taxon>
        <taxon>Teleostei</taxon>
        <taxon>Neoteleostei</taxon>
        <taxon>Acanthomorphata</taxon>
        <taxon>Carangaria</taxon>
        <taxon>Carangaria incertae sedis</taxon>
        <taxon>Centropomidae</taxon>
        <taxon>Lates</taxon>
    </lineage>
</organism>
<dbReference type="InterPro" id="IPR036259">
    <property type="entry name" value="MFS_trans_sf"/>
</dbReference>
<keyword evidence="14" id="KW-0812">Transmembrane</keyword>
<comment type="similarity">
    <text evidence="3">Belongs to the DNase I family.</text>
</comment>
<accession>A0AAD3M1E5</accession>
<feature type="transmembrane region" description="Helical" evidence="14">
    <location>
        <begin position="12"/>
        <end position="31"/>
    </location>
</feature>
<keyword evidence="17" id="KW-1185">Reference proteome</keyword>
<feature type="transmembrane region" description="Helical" evidence="14">
    <location>
        <begin position="43"/>
        <end position="63"/>
    </location>
</feature>
<dbReference type="Gene3D" id="3.60.10.10">
    <property type="entry name" value="Endonuclease/exonuclease/phosphatase"/>
    <property type="match status" value="1"/>
</dbReference>
<dbReference type="EMBL" id="BRZM01000001">
    <property type="protein sequence ID" value="GLD45593.1"/>
    <property type="molecule type" value="Genomic_DNA"/>
</dbReference>
<evidence type="ECO:0000256" key="8">
    <source>
        <dbReference type="ARBA" id="ARBA00022824"/>
    </source>
</evidence>
<evidence type="ECO:0000256" key="7">
    <source>
        <dbReference type="ARBA" id="ARBA00022801"/>
    </source>
</evidence>
<evidence type="ECO:0000256" key="10">
    <source>
        <dbReference type="ARBA" id="ARBA00023180"/>
    </source>
</evidence>
<dbReference type="GO" id="GO:0005783">
    <property type="term" value="C:endoplasmic reticulum"/>
    <property type="evidence" value="ECO:0007669"/>
    <property type="project" value="UniProtKB-SubCell"/>
</dbReference>
<dbReference type="InterPro" id="IPR005135">
    <property type="entry name" value="Endo/exonuclease/phosphatase"/>
</dbReference>
<dbReference type="Pfam" id="PF03372">
    <property type="entry name" value="Exo_endo_phos"/>
    <property type="match status" value="1"/>
</dbReference>
<name>A0AAD3M1E5_LATJO</name>
<dbReference type="GO" id="GO:0003677">
    <property type="term" value="F:DNA binding"/>
    <property type="evidence" value="ECO:0007669"/>
    <property type="project" value="TreeGrafter"/>
</dbReference>
<evidence type="ECO:0000256" key="14">
    <source>
        <dbReference type="SAM" id="Phobius"/>
    </source>
</evidence>
<reference evidence="16" key="1">
    <citation type="submission" date="2022-08" db="EMBL/GenBank/DDBJ databases">
        <title>Genome sequencing of akame (Lates japonicus).</title>
        <authorList>
            <person name="Hashiguchi Y."/>
            <person name="Takahashi H."/>
        </authorList>
    </citation>
    <scope>NUCLEOTIDE SEQUENCE</scope>
    <source>
        <strain evidence="16">Kochi</strain>
    </source>
</reference>
<evidence type="ECO:0000256" key="1">
    <source>
        <dbReference type="ARBA" id="ARBA00004141"/>
    </source>
</evidence>
<evidence type="ECO:0000256" key="13">
    <source>
        <dbReference type="ARBA" id="ARBA00043073"/>
    </source>
</evidence>
<keyword evidence="14" id="KW-0472">Membrane</keyword>
<keyword evidence="5" id="KW-0732">Signal</keyword>
<evidence type="ECO:0000256" key="6">
    <source>
        <dbReference type="ARBA" id="ARBA00022759"/>
    </source>
</evidence>
<dbReference type="AlphaFoldDB" id="A0AAD3M1E5"/>
<evidence type="ECO:0000259" key="15">
    <source>
        <dbReference type="Pfam" id="PF03372"/>
    </source>
</evidence>
<sequence>MDSWQTTMSNFYMTYKILSQLIPILPGLFLARLGDRGWRKMPIVVPLIGLILSRLVMLLMLTLDWPLEVLWVEVTLKGLCGGFVVFWGGSMTLLSLSSAEQDRSKLMMTAELTNGIAGVVGCVASGHLFDFTTVSLRPGVMTMVVCLLLFAFCVLYTIFFLEVGYGNASGFLIVLSSFLSAMVMSRWVSELTLITIGLLSYTAGIFFMTSVTTTYMFYIGIVLTSLQLSLKVSSAGYSLLYIKIYQHTLNWFPGLVFIISGIITTVAIIPISYDSKHKYDAVASERLGRSESYQEQYVFVYRTDTVTVTGQYQYPDNRPGDVDAFSREPFVVRFKAPKTVIKEFVLIPQHTTPTNTTKELDALYDVLQHVKKMWKTENVMLLGDFNADCGYLAKKNRKHVRLITEKSLIWLIEDEIDTTVRSTTSCTYDRIVVHGERFAREIVPLSAKPFDFQREYGLTEEQALEVSDHYPVEVLLKVVNSKLFFNGATSLALTGTKETTSKSKFLSLFVLSYLVSQVLIL</sequence>
<dbReference type="PRINTS" id="PR00130">
    <property type="entry name" value="DNASEI"/>
</dbReference>
<dbReference type="PANTHER" id="PTHR11371:SF28">
    <property type="entry name" value="DEOXYRIBONUCLEASE-1-LIKE 1"/>
    <property type="match status" value="1"/>
</dbReference>
<proteinExistence type="inferred from homology"/>
<evidence type="ECO:0000256" key="11">
    <source>
        <dbReference type="ARBA" id="ARBA00041152"/>
    </source>
</evidence>
<keyword evidence="6" id="KW-0255">Endonuclease</keyword>
<evidence type="ECO:0000256" key="3">
    <source>
        <dbReference type="ARBA" id="ARBA00007359"/>
    </source>
</evidence>
<protein>
    <recommendedName>
        <fullName evidence="11">Deoxyribonuclease-1-like 1</fullName>
    </recommendedName>
    <alternativeName>
        <fullName evidence="13">DNase X</fullName>
    </alternativeName>
    <alternativeName>
        <fullName evidence="12">Deoxyribonuclease I-like 1</fullName>
    </alternativeName>
</protein>
<evidence type="ECO:0000256" key="12">
    <source>
        <dbReference type="ARBA" id="ARBA00042003"/>
    </source>
</evidence>
<dbReference type="InterPro" id="IPR016202">
    <property type="entry name" value="DNase_I"/>
</dbReference>
<keyword evidence="9" id="KW-1015">Disulfide bond</keyword>
<dbReference type="PROSITE" id="PS00919">
    <property type="entry name" value="DNASE_I_1"/>
    <property type="match status" value="1"/>
</dbReference>
<keyword evidence="14" id="KW-1133">Transmembrane helix</keyword>
<dbReference type="GO" id="GO:0005634">
    <property type="term" value="C:nucleus"/>
    <property type="evidence" value="ECO:0007669"/>
    <property type="project" value="TreeGrafter"/>
</dbReference>
<dbReference type="Proteomes" id="UP001279410">
    <property type="component" value="Unassembled WGS sequence"/>
</dbReference>
<feature type="transmembrane region" description="Helical" evidence="14">
    <location>
        <begin position="215"/>
        <end position="240"/>
    </location>
</feature>
<feature type="transmembrane region" description="Helical" evidence="14">
    <location>
        <begin position="252"/>
        <end position="273"/>
    </location>
</feature>
<feature type="transmembrane region" description="Helical" evidence="14">
    <location>
        <begin position="165"/>
        <end position="184"/>
    </location>
</feature>
<evidence type="ECO:0000256" key="9">
    <source>
        <dbReference type="ARBA" id="ARBA00023157"/>
    </source>
</evidence>
<evidence type="ECO:0000256" key="2">
    <source>
        <dbReference type="ARBA" id="ARBA00004240"/>
    </source>
</evidence>
<evidence type="ECO:0000313" key="16">
    <source>
        <dbReference type="EMBL" id="GLD45593.1"/>
    </source>
</evidence>
<dbReference type="PANTHER" id="PTHR11371">
    <property type="entry name" value="DEOXYRIBONUCLEASE"/>
    <property type="match status" value="1"/>
</dbReference>
<dbReference type="SUPFAM" id="SSF103473">
    <property type="entry name" value="MFS general substrate transporter"/>
    <property type="match status" value="1"/>
</dbReference>
<comment type="subcellular location">
    <subcellularLocation>
        <location evidence="2">Endoplasmic reticulum</location>
    </subcellularLocation>
    <subcellularLocation>
        <location evidence="1">Membrane</location>
        <topology evidence="1">Multi-pass membrane protein</topology>
    </subcellularLocation>
</comment>
<dbReference type="InterPro" id="IPR036691">
    <property type="entry name" value="Endo/exonu/phosph_ase_sf"/>
</dbReference>
<feature type="transmembrane region" description="Helical" evidence="14">
    <location>
        <begin position="140"/>
        <end position="159"/>
    </location>
</feature>
<evidence type="ECO:0000313" key="17">
    <source>
        <dbReference type="Proteomes" id="UP001279410"/>
    </source>
</evidence>
<feature type="domain" description="Endonuclease/exonuclease/phosphatase" evidence="15">
    <location>
        <begin position="288"/>
        <end position="469"/>
    </location>
</feature>
<dbReference type="CDD" id="cd10282">
    <property type="entry name" value="DNase1"/>
    <property type="match status" value="1"/>
</dbReference>
<keyword evidence="7" id="KW-0378">Hydrolase</keyword>
<dbReference type="GO" id="GO:0004530">
    <property type="term" value="F:deoxyribonuclease I activity"/>
    <property type="evidence" value="ECO:0007669"/>
    <property type="project" value="TreeGrafter"/>
</dbReference>
<dbReference type="Gene3D" id="1.20.1250.20">
    <property type="entry name" value="MFS general substrate transporter like domains"/>
    <property type="match status" value="1"/>
</dbReference>
<dbReference type="GO" id="GO:0016020">
    <property type="term" value="C:membrane"/>
    <property type="evidence" value="ECO:0007669"/>
    <property type="project" value="UniProtKB-SubCell"/>
</dbReference>